<name>A0A059BCM4_EUCGR</name>
<evidence type="ECO:0000313" key="2">
    <source>
        <dbReference type="EMBL" id="KCW63415.1"/>
    </source>
</evidence>
<organism evidence="2">
    <name type="scientific">Eucalyptus grandis</name>
    <name type="common">Flooded gum</name>
    <dbReference type="NCBI Taxonomy" id="71139"/>
    <lineage>
        <taxon>Eukaryota</taxon>
        <taxon>Viridiplantae</taxon>
        <taxon>Streptophyta</taxon>
        <taxon>Embryophyta</taxon>
        <taxon>Tracheophyta</taxon>
        <taxon>Spermatophyta</taxon>
        <taxon>Magnoliopsida</taxon>
        <taxon>eudicotyledons</taxon>
        <taxon>Gunneridae</taxon>
        <taxon>Pentapetalae</taxon>
        <taxon>rosids</taxon>
        <taxon>malvids</taxon>
        <taxon>Myrtales</taxon>
        <taxon>Myrtaceae</taxon>
        <taxon>Myrtoideae</taxon>
        <taxon>Eucalypteae</taxon>
        <taxon>Eucalyptus</taxon>
    </lineage>
</organism>
<gene>
    <name evidence="2" type="ORF">EUGRSUZ_G01056</name>
</gene>
<dbReference type="STRING" id="71139.A0A059BCM4"/>
<accession>A0A059BCM4</accession>
<reference evidence="2" key="1">
    <citation type="submission" date="2013-07" db="EMBL/GenBank/DDBJ databases">
        <title>The genome of Eucalyptus grandis.</title>
        <authorList>
            <person name="Schmutz J."/>
            <person name="Hayes R."/>
            <person name="Myburg A."/>
            <person name="Tuskan G."/>
            <person name="Grattapaglia D."/>
            <person name="Rokhsar D.S."/>
        </authorList>
    </citation>
    <scope>NUCLEOTIDE SEQUENCE</scope>
    <source>
        <tissue evidence="2">Leaf extractions</tissue>
    </source>
</reference>
<sequence>MLSSSDDHHPLDDASDPAPKALPSYERRFRYHYNCGNTIYRHMQAKKQKRGRRRRTERSQKMASRASTPPYPSAARIADSPCYPQYAASLK</sequence>
<dbReference type="AlphaFoldDB" id="A0A059BCM4"/>
<dbReference type="PANTHER" id="PTHR48150">
    <property type="entry name" value="CYTOCHROME C OXIDASE-ASSEMBLY FACTOR COX23, MITOCHONDRIAL"/>
    <property type="match status" value="1"/>
</dbReference>
<evidence type="ECO:0000256" key="1">
    <source>
        <dbReference type="SAM" id="MobiDB-lite"/>
    </source>
</evidence>
<dbReference type="InParanoid" id="A0A059BCM4"/>
<proteinExistence type="predicted"/>
<feature type="compositionally biased region" description="Basic residues" evidence="1">
    <location>
        <begin position="43"/>
        <end position="56"/>
    </location>
</feature>
<protein>
    <submittedName>
        <fullName evidence="2">Uncharacterized protein</fullName>
    </submittedName>
</protein>
<feature type="compositionally biased region" description="Basic and acidic residues" evidence="1">
    <location>
        <begin position="1"/>
        <end position="12"/>
    </location>
</feature>
<dbReference type="Gramene" id="KCW63415">
    <property type="protein sequence ID" value="KCW63415"/>
    <property type="gene ID" value="EUGRSUZ_G01056"/>
</dbReference>
<dbReference type="PANTHER" id="PTHR48150:SF1">
    <property type="entry name" value="COX19 FAMILY PROTEIN (CHCH MOTIF)"/>
    <property type="match status" value="1"/>
</dbReference>
<feature type="region of interest" description="Disordered" evidence="1">
    <location>
        <begin position="43"/>
        <end position="78"/>
    </location>
</feature>
<feature type="region of interest" description="Disordered" evidence="1">
    <location>
        <begin position="1"/>
        <end position="23"/>
    </location>
</feature>
<dbReference type="EMBL" id="KK198759">
    <property type="protein sequence ID" value="KCW63415.1"/>
    <property type="molecule type" value="Genomic_DNA"/>
</dbReference>